<dbReference type="AlphaFoldDB" id="A0A455SX26"/>
<protein>
    <submittedName>
        <fullName evidence="1">Uncharacterized protein</fullName>
    </submittedName>
</protein>
<dbReference type="EMBL" id="AP019376">
    <property type="protein sequence ID" value="BBH91731.1"/>
    <property type="molecule type" value="Genomic_DNA"/>
</dbReference>
<reference evidence="1" key="1">
    <citation type="submission" date="2018-12" db="EMBL/GenBank/DDBJ databases">
        <title>Novel natural products biosynthetic potential of the class Ktedonobacteria.</title>
        <authorList>
            <person name="Zheng Y."/>
            <person name="Saitou A."/>
            <person name="Wang C.M."/>
            <person name="Toyoda A."/>
            <person name="Minakuchi Y."/>
            <person name="Sekiguchi Y."/>
            <person name="Ueda K."/>
            <person name="Takano H."/>
            <person name="Sakai Y."/>
            <person name="Yokota A."/>
            <person name="Yabe S."/>
        </authorList>
    </citation>
    <scope>NUCLEOTIDE SEQUENCE</scope>
    <source>
        <strain evidence="1">COM3</strain>
    </source>
</reference>
<name>A0A455SX26_9CHLR</name>
<gene>
    <name evidence="1" type="ORF">KTC_64820</name>
</gene>
<accession>A0A455SX26</accession>
<proteinExistence type="predicted"/>
<organism evidence="1">
    <name type="scientific">Thermosporothrix sp. COM3</name>
    <dbReference type="NCBI Taxonomy" id="2490863"/>
    <lineage>
        <taxon>Bacteria</taxon>
        <taxon>Bacillati</taxon>
        <taxon>Chloroflexota</taxon>
        <taxon>Ktedonobacteria</taxon>
        <taxon>Ktedonobacterales</taxon>
        <taxon>Thermosporotrichaceae</taxon>
        <taxon>Thermosporothrix</taxon>
    </lineage>
</organism>
<sequence length="45" mass="5208">MVTRVRCVEELFLQSGRDGRRRDESGEEMSEVTSSEVVWLHARIA</sequence>
<evidence type="ECO:0000313" key="1">
    <source>
        <dbReference type="EMBL" id="BBH91731.1"/>
    </source>
</evidence>